<dbReference type="InterPro" id="IPR024104">
    <property type="entry name" value="Tribbles/Ser_Thr_kinase_40"/>
</dbReference>
<dbReference type="GO" id="GO:0031434">
    <property type="term" value="F:mitogen-activated protein kinase kinase binding"/>
    <property type="evidence" value="ECO:0007669"/>
    <property type="project" value="TreeGrafter"/>
</dbReference>
<keyword evidence="8" id="KW-1185">Reference proteome</keyword>
<dbReference type="OrthoDB" id="410920at2759"/>
<feature type="compositionally biased region" description="Pro residues" evidence="5">
    <location>
        <begin position="59"/>
        <end position="75"/>
    </location>
</feature>
<evidence type="ECO:0000313" key="8">
    <source>
        <dbReference type="Proteomes" id="UP000242450"/>
    </source>
</evidence>
<dbReference type="Gene3D" id="3.30.200.20">
    <property type="entry name" value="Phosphorylase Kinase, domain 1"/>
    <property type="match status" value="2"/>
</dbReference>
<dbReference type="Proteomes" id="UP000242450">
    <property type="component" value="Chromosome 21"/>
</dbReference>
<comment type="subunit">
    <text evidence="3">Monomer. Interacts (via protein kinase domain) with CEBPA. Interacts with COP1.</text>
</comment>
<comment type="caution">
    <text evidence="7">The sequence shown here is derived from an EMBL/GenBank/DDBJ whole genome shotgun (WGS) entry which is preliminary data.</text>
</comment>
<evidence type="ECO:0000256" key="2">
    <source>
        <dbReference type="ARBA" id="ARBA00038180"/>
    </source>
</evidence>
<dbReference type="GO" id="GO:0005524">
    <property type="term" value="F:ATP binding"/>
    <property type="evidence" value="ECO:0007669"/>
    <property type="project" value="InterPro"/>
</dbReference>
<dbReference type="GO" id="GO:0005634">
    <property type="term" value="C:nucleus"/>
    <property type="evidence" value="ECO:0007669"/>
    <property type="project" value="TreeGrafter"/>
</dbReference>
<organism evidence="7 8">
    <name type="scientific">Cervus elaphus hippelaphus</name>
    <name type="common">European red deer</name>
    <dbReference type="NCBI Taxonomy" id="46360"/>
    <lineage>
        <taxon>Eukaryota</taxon>
        <taxon>Metazoa</taxon>
        <taxon>Chordata</taxon>
        <taxon>Craniata</taxon>
        <taxon>Vertebrata</taxon>
        <taxon>Euteleostomi</taxon>
        <taxon>Mammalia</taxon>
        <taxon>Eutheria</taxon>
        <taxon>Laurasiatheria</taxon>
        <taxon>Artiodactyla</taxon>
        <taxon>Ruminantia</taxon>
        <taxon>Pecora</taxon>
        <taxon>Cervidae</taxon>
        <taxon>Cervinae</taxon>
        <taxon>Cervus</taxon>
    </lineage>
</organism>
<dbReference type="SUPFAM" id="SSF56112">
    <property type="entry name" value="Protein kinase-like (PK-like)"/>
    <property type="match status" value="2"/>
</dbReference>
<evidence type="ECO:0000256" key="4">
    <source>
        <dbReference type="ARBA" id="ARBA00073884"/>
    </source>
</evidence>
<protein>
    <recommendedName>
        <fullName evidence="4">Tribbles homolog 1</fullName>
    </recommendedName>
</protein>
<dbReference type="Pfam" id="PF00069">
    <property type="entry name" value="Pkinase"/>
    <property type="match status" value="2"/>
</dbReference>
<dbReference type="Gene3D" id="1.10.510.10">
    <property type="entry name" value="Transferase(Phosphotransferase) domain 1"/>
    <property type="match status" value="2"/>
</dbReference>
<accession>A0A212CEA5</accession>
<dbReference type="GO" id="GO:0004672">
    <property type="term" value="F:protein kinase activity"/>
    <property type="evidence" value="ECO:0007669"/>
    <property type="project" value="InterPro"/>
</dbReference>
<evidence type="ECO:0000313" key="7">
    <source>
        <dbReference type="EMBL" id="OWK04317.1"/>
    </source>
</evidence>
<dbReference type="GO" id="GO:0032496">
    <property type="term" value="P:response to lipopolysaccharide"/>
    <property type="evidence" value="ECO:0007669"/>
    <property type="project" value="UniProtKB-ARBA"/>
</dbReference>
<dbReference type="AlphaFoldDB" id="A0A212CEA5"/>
<reference evidence="7 8" key="1">
    <citation type="journal article" date="2018" name="Mol. Genet. Genomics">
        <title>The red deer Cervus elaphus genome CerEla1.0: sequencing, annotating, genes, and chromosomes.</title>
        <authorList>
            <person name="Bana N.A."/>
            <person name="Nyiri A."/>
            <person name="Nagy J."/>
            <person name="Frank K."/>
            <person name="Nagy T."/>
            <person name="Steger V."/>
            <person name="Schiller M."/>
            <person name="Lakatos P."/>
            <person name="Sugar L."/>
            <person name="Horn P."/>
            <person name="Barta E."/>
            <person name="Orosz L."/>
        </authorList>
    </citation>
    <scope>NUCLEOTIDE SEQUENCE [LARGE SCALE GENOMIC DNA]</scope>
    <source>
        <strain evidence="7">Hungarian</strain>
    </source>
</reference>
<feature type="domain" description="Protein kinase" evidence="6">
    <location>
        <begin position="197"/>
        <end position="462"/>
    </location>
</feature>
<sequence length="496" mass="55361">MRVGPVRSAMNGVSQPRTPALLLAAGRGTPAKRLLDADDAAAVAPKCPRLSECSSPPDYLSPPGSPCSPQPPPAAPGAGGGSGSVPGPSRIADYLLLPLAEREHVSRALCIHTGRELRCKVFPIKHYQDKIRPYIQLPSHRNITGIVEVILGETKAYVFFERDFGDMHSYVRSRKRLREEEAARLFKQIVSAVAHCHQSAIVLGDLKLRKFVFSTEERSQGPSWVSCTFVDVAWGQLGAFVGCHVFPIKHYQDKIRPYIQLPSHRNITGIVEVILGETKAYVFFERDFGDMHSYVRSRKRLREEEAARLFKQIVSAVAHCHQSAIVLGDLKLRKFVFSTEERTQLRLESLEDTHIIKGEDDALSDKHGCPAYVSPEILNTTGTYSGKAADVWSLGVMLYTLLVGRYPFHDSDPSALFSKIRRGQFCIPDHISPKARCLIRSLLRREPSERLTAPEILLHPWFESVLEPGYVDSEVGTSDQIVPEYQEDSDISSFFC</sequence>
<dbReference type="GO" id="GO:0032436">
    <property type="term" value="P:positive regulation of proteasomal ubiquitin-dependent protein catabolic process"/>
    <property type="evidence" value="ECO:0007669"/>
    <property type="project" value="TreeGrafter"/>
</dbReference>
<dbReference type="EMBL" id="MKHE01000021">
    <property type="protein sequence ID" value="OWK04317.1"/>
    <property type="molecule type" value="Genomic_DNA"/>
</dbReference>
<evidence type="ECO:0000256" key="1">
    <source>
        <dbReference type="ARBA" id="ARBA00023013"/>
    </source>
</evidence>
<dbReference type="PANTHER" id="PTHR22961:SF17">
    <property type="entry name" value="TRIBBLES HOMOLOG 1"/>
    <property type="match status" value="1"/>
</dbReference>
<dbReference type="InterPro" id="IPR000719">
    <property type="entry name" value="Prot_kinase_dom"/>
</dbReference>
<dbReference type="GO" id="GO:0004860">
    <property type="term" value="F:protein kinase inhibitor activity"/>
    <property type="evidence" value="ECO:0007669"/>
    <property type="project" value="UniProtKB-KW"/>
</dbReference>
<name>A0A212CEA5_CEREH</name>
<feature type="region of interest" description="Disordered" evidence="5">
    <location>
        <begin position="46"/>
        <end position="84"/>
    </location>
</feature>
<comment type="similarity">
    <text evidence="2">Belongs to the protein kinase superfamily. CAMK Ser/Thr protein kinase family. Tribbles subfamily.</text>
</comment>
<dbReference type="PROSITE" id="PS50011">
    <property type="entry name" value="PROTEIN_KINASE_DOM"/>
    <property type="match status" value="1"/>
</dbReference>
<dbReference type="FunFam" id="1.10.510.10:FF:000153">
    <property type="entry name" value="Tribbles homolog 2"/>
    <property type="match status" value="1"/>
</dbReference>
<dbReference type="GO" id="GO:0140416">
    <property type="term" value="F:transcription regulator inhibitor activity"/>
    <property type="evidence" value="ECO:0007669"/>
    <property type="project" value="UniProtKB-ARBA"/>
</dbReference>
<evidence type="ECO:0000256" key="5">
    <source>
        <dbReference type="SAM" id="MobiDB-lite"/>
    </source>
</evidence>
<gene>
    <name evidence="7" type="ORF">Celaphus_00016205</name>
</gene>
<dbReference type="PANTHER" id="PTHR22961">
    <property type="entry name" value="SER/THR PROTEIN KINASE-TRB"/>
    <property type="match status" value="1"/>
</dbReference>
<dbReference type="InterPro" id="IPR011009">
    <property type="entry name" value="Kinase-like_dom_sf"/>
</dbReference>
<dbReference type="FunFam" id="3.30.200.20:FF:000381">
    <property type="entry name" value="tribbles homolog 1"/>
    <property type="match status" value="1"/>
</dbReference>
<dbReference type="GO" id="GO:0061629">
    <property type="term" value="F:RNA polymerase II-specific DNA-binding transcription factor binding"/>
    <property type="evidence" value="ECO:0007669"/>
    <property type="project" value="UniProtKB-ARBA"/>
</dbReference>
<evidence type="ECO:0000259" key="6">
    <source>
        <dbReference type="PROSITE" id="PS50011"/>
    </source>
</evidence>
<evidence type="ECO:0000256" key="3">
    <source>
        <dbReference type="ARBA" id="ARBA00065559"/>
    </source>
</evidence>
<keyword evidence="1" id="KW-0649">Protein kinase inhibitor</keyword>
<dbReference type="SMART" id="SM00220">
    <property type="entry name" value="S_TKc"/>
    <property type="match status" value="1"/>
</dbReference>
<proteinExistence type="inferred from homology"/>